<dbReference type="Proteomes" id="UP001642260">
    <property type="component" value="Unassembled WGS sequence"/>
</dbReference>
<sequence>MTVFHYNKDLFPHYGPYYQISTTKHTKTKLCPSFHDFHLLTKCQISPTVIKIFSLFLSHSLSSIIIIHLLKICPLERKKHTILSSLYHLLLRSSPNMEALIHHFTLLSDQALVDKTFDPATIEDLMRLFEVDSYKAWAALETEQQQELEAAEESIREAEAELDRDMEWGMEEYRRTLEEMERMEAAELKELEEKAETARRTGNLLEKAATIAAKRHIAAAMGSAAASMRSAWKTASGSKVHPS</sequence>
<dbReference type="EMBL" id="CAKOAT010161266">
    <property type="protein sequence ID" value="CAH8348784.1"/>
    <property type="molecule type" value="Genomic_DNA"/>
</dbReference>
<dbReference type="AlphaFoldDB" id="A0ABC8K4V2"/>
<protein>
    <submittedName>
        <fullName evidence="2">Uncharacterized protein</fullName>
    </submittedName>
</protein>
<dbReference type="PANTHER" id="PTHR37707">
    <property type="entry name" value="MATERNAL EFFECT EMBRYO ARREST 9"/>
    <property type="match status" value="1"/>
</dbReference>
<keyword evidence="3" id="KW-1185">Reference proteome</keyword>
<reference evidence="2 3" key="1">
    <citation type="submission" date="2022-03" db="EMBL/GenBank/DDBJ databases">
        <authorList>
            <person name="Macdonald S."/>
            <person name="Ahmed S."/>
            <person name="Newling K."/>
        </authorList>
    </citation>
    <scope>NUCLEOTIDE SEQUENCE [LARGE SCALE GENOMIC DNA]</scope>
</reference>
<evidence type="ECO:0000313" key="3">
    <source>
        <dbReference type="Proteomes" id="UP001642260"/>
    </source>
</evidence>
<gene>
    <name evidence="2" type="ORF">ERUC_LOCUS17460</name>
</gene>
<evidence type="ECO:0000256" key="1">
    <source>
        <dbReference type="SAM" id="Coils"/>
    </source>
</evidence>
<comment type="caution">
    <text evidence="2">The sequence shown here is derived from an EMBL/GenBank/DDBJ whole genome shotgun (WGS) entry which is preliminary data.</text>
</comment>
<dbReference type="PANTHER" id="PTHR37707:SF1">
    <property type="entry name" value="MATERNAL EFFECT EMBRYO ARREST 9"/>
    <property type="match status" value="1"/>
</dbReference>
<keyword evidence="1" id="KW-0175">Coiled coil</keyword>
<organism evidence="2 3">
    <name type="scientific">Eruca vesicaria subsp. sativa</name>
    <name type="common">Garden rocket</name>
    <name type="synonym">Eruca sativa</name>
    <dbReference type="NCBI Taxonomy" id="29727"/>
    <lineage>
        <taxon>Eukaryota</taxon>
        <taxon>Viridiplantae</taxon>
        <taxon>Streptophyta</taxon>
        <taxon>Embryophyta</taxon>
        <taxon>Tracheophyta</taxon>
        <taxon>Spermatophyta</taxon>
        <taxon>Magnoliopsida</taxon>
        <taxon>eudicotyledons</taxon>
        <taxon>Gunneridae</taxon>
        <taxon>Pentapetalae</taxon>
        <taxon>rosids</taxon>
        <taxon>malvids</taxon>
        <taxon>Brassicales</taxon>
        <taxon>Brassicaceae</taxon>
        <taxon>Brassiceae</taxon>
        <taxon>Eruca</taxon>
    </lineage>
</organism>
<feature type="coiled-coil region" evidence="1">
    <location>
        <begin position="141"/>
        <end position="208"/>
    </location>
</feature>
<proteinExistence type="predicted"/>
<evidence type="ECO:0000313" key="2">
    <source>
        <dbReference type="EMBL" id="CAH8348784.1"/>
    </source>
</evidence>
<name>A0ABC8K4V2_ERUVS</name>
<accession>A0ABC8K4V2</accession>